<accession>A0A433ADA4</accession>
<sequence length="448" mass="50876">MPLETDNEERKKIDTERFLGEFALLNYLQENKNASYLQFLKDCRETILTYPPFADDWAGLNSAWSKRFFQAKQDHGCDITNREMKDVGYLRFFWTGVIEERKNNAVKGTYDNASLNLLDVAGRAKAEEMEILYTGNLSTKRKSGEDEINDETDLRWDGHSPTRLVISENDRPEKRKFGSVDGETSTSGISSRLEMESEAGGDPFDQVDSLTDYEIEDSGDLLPEECAVVEEEEVKAEIEQDWKKWGANLRRAEKRSKHKHCPENYGIIRCGSGILCSDWMPKKLYQSLQSSLPRADRAPFADYSSSISEILTQISLEGMLEALRSKAPPVNEPRGSKHYIMDRVFNQFARDVFMPDDSVSGIGVSEVCYNHLALWPCMYAAVSGLTSGLGNATFQPGELYLKAIDEVRRFRHQPESRMKVDGVVHIDFAQIELLSMEVSGHQIFSIHS</sequence>
<dbReference type="AlphaFoldDB" id="A0A433ADA4"/>
<dbReference type="EMBL" id="RBNI01017657">
    <property type="protein sequence ID" value="RUP00771.1"/>
    <property type="molecule type" value="Genomic_DNA"/>
</dbReference>
<evidence type="ECO:0000256" key="1">
    <source>
        <dbReference type="SAM" id="MobiDB-lite"/>
    </source>
</evidence>
<dbReference type="OrthoDB" id="2311693at2759"/>
<evidence type="ECO:0000313" key="3">
    <source>
        <dbReference type="Proteomes" id="UP000268093"/>
    </source>
</evidence>
<dbReference type="Proteomes" id="UP000268093">
    <property type="component" value="Unassembled WGS sequence"/>
</dbReference>
<keyword evidence="3" id="KW-1185">Reference proteome</keyword>
<gene>
    <name evidence="2" type="ORF">BC936DRAFT_140705</name>
</gene>
<reference evidence="2 3" key="1">
    <citation type="journal article" date="2018" name="New Phytol.">
        <title>Phylogenomics of Endogonaceae and evolution of mycorrhizas within Mucoromycota.</title>
        <authorList>
            <person name="Chang Y."/>
            <person name="Desiro A."/>
            <person name="Na H."/>
            <person name="Sandor L."/>
            <person name="Lipzen A."/>
            <person name="Clum A."/>
            <person name="Barry K."/>
            <person name="Grigoriev I.V."/>
            <person name="Martin F.M."/>
            <person name="Stajich J.E."/>
            <person name="Smith M.E."/>
            <person name="Bonito G."/>
            <person name="Spatafora J.W."/>
        </authorList>
    </citation>
    <scope>NUCLEOTIDE SEQUENCE [LARGE SCALE GENOMIC DNA]</scope>
    <source>
        <strain evidence="2 3">GMNB39</strain>
    </source>
</reference>
<comment type="caution">
    <text evidence="2">The sequence shown here is derived from an EMBL/GenBank/DDBJ whole genome shotgun (WGS) entry which is preliminary data.</text>
</comment>
<feature type="compositionally biased region" description="Basic and acidic residues" evidence="1">
    <location>
        <begin position="169"/>
        <end position="178"/>
    </location>
</feature>
<evidence type="ECO:0000313" key="2">
    <source>
        <dbReference type="EMBL" id="RUP00771.1"/>
    </source>
</evidence>
<feature type="region of interest" description="Disordered" evidence="1">
    <location>
        <begin position="169"/>
        <end position="204"/>
    </location>
</feature>
<protein>
    <submittedName>
        <fullName evidence="2">Uncharacterized protein</fullName>
    </submittedName>
</protein>
<name>A0A433ADA4_9FUNG</name>
<organism evidence="2 3">
    <name type="scientific">Jimgerdemannia flammicorona</name>
    <dbReference type="NCBI Taxonomy" id="994334"/>
    <lineage>
        <taxon>Eukaryota</taxon>
        <taxon>Fungi</taxon>
        <taxon>Fungi incertae sedis</taxon>
        <taxon>Mucoromycota</taxon>
        <taxon>Mucoromycotina</taxon>
        <taxon>Endogonomycetes</taxon>
        <taxon>Endogonales</taxon>
        <taxon>Endogonaceae</taxon>
        <taxon>Jimgerdemannia</taxon>
    </lineage>
</organism>
<proteinExistence type="predicted"/>